<proteinExistence type="predicted"/>
<sequence>MCHSKLRVLSQLYLKLHQFLRITIAMLIHSLQPELYHQERCSCDHRGKQNLLSHAVESRKTLKVFGSSSR</sequence>
<organism evidence="1">
    <name type="scientific">Arundo donax</name>
    <name type="common">Giant reed</name>
    <name type="synonym">Donax arundinaceus</name>
    <dbReference type="NCBI Taxonomy" id="35708"/>
    <lineage>
        <taxon>Eukaryota</taxon>
        <taxon>Viridiplantae</taxon>
        <taxon>Streptophyta</taxon>
        <taxon>Embryophyta</taxon>
        <taxon>Tracheophyta</taxon>
        <taxon>Spermatophyta</taxon>
        <taxon>Magnoliopsida</taxon>
        <taxon>Liliopsida</taxon>
        <taxon>Poales</taxon>
        <taxon>Poaceae</taxon>
        <taxon>PACMAD clade</taxon>
        <taxon>Arundinoideae</taxon>
        <taxon>Arundineae</taxon>
        <taxon>Arundo</taxon>
    </lineage>
</organism>
<evidence type="ECO:0000313" key="1">
    <source>
        <dbReference type="EMBL" id="JAE05154.1"/>
    </source>
</evidence>
<reference evidence="1" key="2">
    <citation type="journal article" date="2015" name="Data Brief">
        <title>Shoot transcriptome of the giant reed, Arundo donax.</title>
        <authorList>
            <person name="Barrero R.A."/>
            <person name="Guerrero F.D."/>
            <person name="Moolhuijzen P."/>
            <person name="Goolsby J.A."/>
            <person name="Tidwell J."/>
            <person name="Bellgard S.E."/>
            <person name="Bellgard M.I."/>
        </authorList>
    </citation>
    <scope>NUCLEOTIDE SEQUENCE</scope>
    <source>
        <tissue evidence="1">Shoot tissue taken approximately 20 cm above the soil surface</tissue>
    </source>
</reference>
<dbReference type="AlphaFoldDB" id="A0A0A9F1T8"/>
<protein>
    <submittedName>
        <fullName evidence="1">Uncharacterized protein</fullName>
    </submittedName>
</protein>
<dbReference type="EMBL" id="GBRH01192742">
    <property type="protein sequence ID" value="JAE05154.1"/>
    <property type="molecule type" value="Transcribed_RNA"/>
</dbReference>
<name>A0A0A9F1T8_ARUDO</name>
<accession>A0A0A9F1T8</accession>
<reference evidence="1" key="1">
    <citation type="submission" date="2014-09" db="EMBL/GenBank/DDBJ databases">
        <authorList>
            <person name="Magalhaes I.L.F."/>
            <person name="Oliveira U."/>
            <person name="Santos F.R."/>
            <person name="Vidigal T.H.D.A."/>
            <person name="Brescovit A.D."/>
            <person name="Santos A.J."/>
        </authorList>
    </citation>
    <scope>NUCLEOTIDE SEQUENCE</scope>
    <source>
        <tissue evidence="1">Shoot tissue taken approximately 20 cm above the soil surface</tissue>
    </source>
</reference>